<feature type="transmembrane region" description="Helical" evidence="1">
    <location>
        <begin position="34"/>
        <end position="56"/>
    </location>
</feature>
<dbReference type="AlphaFoldDB" id="A0A923NBU9"/>
<feature type="transmembrane region" description="Helical" evidence="1">
    <location>
        <begin position="235"/>
        <end position="261"/>
    </location>
</feature>
<keyword evidence="1" id="KW-0472">Membrane</keyword>
<feature type="transmembrane region" description="Helical" evidence="1">
    <location>
        <begin position="141"/>
        <end position="171"/>
    </location>
</feature>
<keyword evidence="1" id="KW-1133">Transmembrane helix</keyword>
<dbReference type="Proteomes" id="UP000603640">
    <property type="component" value="Unassembled WGS sequence"/>
</dbReference>
<dbReference type="EMBL" id="JACRVF010000005">
    <property type="protein sequence ID" value="MBC5994547.1"/>
    <property type="molecule type" value="Genomic_DNA"/>
</dbReference>
<sequence length="296" mass="33452">MYQTSKKINLREERDFGEKLNATFHFIKSNFKPLFRVLLLYVTPIALVAGIFSGLYQARLFQSITGTGDYNTFGEYTFFNQITSLNYLVMLFFTVLGYIFVSLTVYSFMVVYMDEDEEVTPPAVWQHIKANLLQGIYAGTLIGVVCFFSFFLLGLGIYLAVVFSLFFVVMVREELGVIDSLERCFYLIKRNWWATFGFILIVAFIQGMIGYLAALPVGIITVLRVLEVPGMDSDILLVFGNTLSSVLNIYISTITVVAVGFQYFNLVEKKDGVGLMAQVGQIGNRNSHTFSNEGEF</sequence>
<feature type="transmembrane region" description="Helical" evidence="1">
    <location>
        <begin position="192"/>
        <end position="215"/>
    </location>
</feature>
<protein>
    <recommendedName>
        <fullName evidence="4">Glycerophosphoryl diester phosphodiesterase membrane domain-containing protein</fullName>
    </recommendedName>
</protein>
<feature type="transmembrane region" description="Helical" evidence="1">
    <location>
        <begin position="87"/>
        <end position="112"/>
    </location>
</feature>
<organism evidence="2 3">
    <name type="scientific">Pontibacter cellulosilyticus</name>
    <dbReference type="NCBI Taxonomy" id="1720253"/>
    <lineage>
        <taxon>Bacteria</taxon>
        <taxon>Pseudomonadati</taxon>
        <taxon>Bacteroidota</taxon>
        <taxon>Cytophagia</taxon>
        <taxon>Cytophagales</taxon>
        <taxon>Hymenobacteraceae</taxon>
        <taxon>Pontibacter</taxon>
    </lineage>
</organism>
<gene>
    <name evidence="2" type="ORF">H8S84_17010</name>
</gene>
<reference evidence="2" key="1">
    <citation type="submission" date="2020-08" db="EMBL/GenBank/DDBJ databases">
        <title>Pontibacter sp. SD6 16S ribosomal RNA gene Genome sequencing and assembly.</title>
        <authorList>
            <person name="Kang M."/>
        </authorList>
    </citation>
    <scope>NUCLEOTIDE SEQUENCE</scope>
    <source>
        <strain evidence="2">SD6</strain>
    </source>
</reference>
<keyword evidence="3" id="KW-1185">Reference proteome</keyword>
<evidence type="ECO:0008006" key="4">
    <source>
        <dbReference type="Google" id="ProtNLM"/>
    </source>
</evidence>
<dbReference type="RefSeq" id="WP_187068564.1">
    <property type="nucleotide sequence ID" value="NZ_JACRVF010000005.1"/>
</dbReference>
<proteinExistence type="predicted"/>
<comment type="caution">
    <text evidence="2">The sequence shown here is derived from an EMBL/GenBank/DDBJ whole genome shotgun (WGS) entry which is preliminary data.</text>
</comment>
<evidence type="ECO:0000256" key="1">
    <source>
        <dbReference type="SAM" id="Phobius"/>
    </source>
</evidence>
<accession>A0A923NBU9</accession>
<evidence type="ECO:0000313" key="2">
    <source>
        <dbReference type="EMBL" id="MBC5994547.1"/>
    </source>
</evidence>
<evidence type="ECO:0000313" key="3">
    <source>
        <dbReference type="Proteomes" id="UP000603640"/>
    </source>
</evidence>
<name>A0A923NBU9_9BACT</name>
<keyword evidence="1" id="KW-0812">Transmembrane</keyword>